<dbReference type="SUPFAM" id="SSF103473">
    <property type="entry name" value="MFS general substrate transporter"/>
    <property type="match status" value="1"/>
</dbReference>
<evidence type="ECO:0000313" key="8">
    <source>
        <dbReference type="EMBL" id="OKY94181.1"/>
    </source>
</evidence>
<keyword evidence="8" id="KW-0762">Sugar transport</keyword>
<dbReference type="PANTHER" id="PTHR43124">
    <property type="entry name" value="PURINE EFFLUX PUMP PBUE"/>
    <property type="match status" value="1"/>
</dbReference>
<keyword evidence="5 6" id="KW-0472">Membrane</keyword>
<feature type="transmembrane region" description="Helical" evidence="6">
    <location>
        <begin position="251"/>
        <end position="270"/>
    </location>
</feature>
<dbReference type="EMBL" id="MNQH01000030">
    <property type="protein sequence ID" value="OKY94181.1"/>
    <property type="molecule type" value="Genomic_DNA"/>
</dbReference>
<evidence type="ECO:0000256" key="4">
    <source>
        <dbReference type="ARBA" id="ARBA00022989"/>
    </source>
</evidence>
<evidence type="ECO:0000256" key="5">
    <source>
        <dbReference type="ARBA" id="ARBA00023136"/>
    </source>
</evidence>
<accession>A0A1Q6F5N6</accession>
<dbReference type="Gene3D" id="1.20.1250.20">
    <property type="entry name" value="MFS general substrate transporter like domains"/>
    <property type="match status" value="1"/>
</dbReference>
<proteinExistence type="predicted"/>
<dbReference type="Pfam" id="PF07690">
    <property type="entry name" value="MFS_1"/>
    <property type="match status" value="1"/>
</dbReference>
<dbReference type="PANTHER" id="PTHR43124:SF4">
    <property type="entry name" value="SUGAR EFFLUX TRANSPORTER"/>
    <property type="match status" value="1"/>
</dbReference>
<dbReference type="GO" id="GO:0022857">
    <property type="term" value="F:transmembrane transporter activity"/>
    <property type="evidence" value="ECO:0007669"/>
    <property type="project" value="InterPro"/>
</dbReference>
<dbReference type="InterPro" id="IPR036259">
    <property type="entry name" value="MFS_trans_sf"/>
</dbReference>
<feature type="transmembrane region" description="Helical" evidence="6">
    <location>
        <begin position="114"/>
        <end position="132"/>
    </location>
</feature>
<feature type="transmembrane region" description="Helical" evidence="6">
    <location>
        <begin position="144"/>
        <end position="169"/>
    </location>
</feature>
<dbReference type="GO" id="GO:0005886">
    <property type="term" value="C:plasma membrane"/>
    <property type="evidence" value="ECO:0007669"/>
    <property type="project" value="UniProtKB-SubCell"/>
</dbReference>
<feature type="transmembrane region" description="Helical" evidence="6">
    <location>
        <begin position="282"/>
        <end position="300"/>
    </location>
</feature>
<feature type="transmembrane region" description="Helical" evidence="6">
    <location>
        <begin position="373"/>
        <end position="393"/>
    </location>
</feature>
<evidence type="ECO:0000313" key="9">
    <source>
        <dbReference type="Proteomes" id="UP000187417"/>
    </source>
</evidence>
<comment type="caution">
    <text evidence="8">The sequence shown here is derived from an EMBL/GenBank/DDBJ whole genome shotgun (WGS) entry which is preliminary data.</text>
</comment>
<feature type="transmembrane region" description="Helical" evidence="6">
    <location>
        <begin position="175"/>
        <end position="193"/>
    </location>
</feature>
<dbReference type="InterPro" id="IPR020846">
    <property type="entry name" value="MFS_dom"/>
</dbReference>
<evidence type="ECO:0000256" key="1">
    <source>
        <dbReference type="ARBA" id="ARBA00004651"/>
    </source>
</evidence>
<protein>
    <submittedName>
        <fullName evidence="8">Sugar transporter</fullName>
    </submittedName>
</protein>
<evidence type="ECO:0000256" key="3">
    <source>
        <dbReference type="ARBA" id="ARBA00022692"/>
    </source>
</evidence>
<dbReference type="PROSITE" id="PS50850">
    <property type="entry name" value="MFS"/>
    <property type="match status" value="1"/>
</dbReference>
<evidence type="ECO:0000256" key="2">
    <source>
        <dbReference type="ARBA" id="ARBA00022475"/>
    </source>
</evidence>
<keyword evidence="4 6" id="KW-1133">Transmembrane helix</keyword>
<feature type="transmembrane region" description="Helical" evidence="6">
    <location>
        <begin position="214"/>
        <end position="231"/>
    </location>
</feature>
<feature type="domain" description="Major facilitator superfamily (MFS) profile" evidence="7">
    <location>
        <begin position="19"/>
        <end position="398"/>
    </location>
</feature>
<keyword evidence="2" id="KW-1003">Cell membrane</keyword>
<dbReference type="InterPro" id="IPR050189">
    <property type="entry name" value="MFS_Efflux_Transporters"/>
</dbReference>
<dbReference type="Proteomes" id="UP000187417">
    <property type="component" value="Unassembled WGS sequence"/>
</dbReference>
<feature type="transmembrane region" description="Helical" evidence="6">
    <location>
        <begin position="345"/>
        <end position="367"/>
    </location>
</feature>
<gene>
    <name evidence="8" type="ORF">BHV66_06985</name>
</gene>
<dbReference type="NCBIfam" id="NF002921">
    <property type="entry name" value="PRK03545.1"/>
    <property type="match status" value="1"/>
</dbReference>
<dbReference type="RefSeq" id="WP_278339343.1">
    <property type="nucleotide sequence ID" value="NZ_BAAFLA010000006.1"/>
</dbReference>
<keyword evidence="3 6" id="KW-0812">Transmembrane</keyword>
<evidence type="ECO:0000259" key="7">
    <source>
        <dbReference type="PROSITE" id="PS50850"/>
    </source>
</evidence>
<sequence>MLKRNGWTRSRIALREWLPVIVLMCCTFVFNTSEFIPIGLLSDIAVDFGITEARAGLLITVYAWVVALVSLPLMLAVARMECRRLMLGVLGLFIASHVLSGLSSSYAMLMASRIGVACAHAVFWSIVSPLAVRVAPKGAQSAALGLIITGTSIAMIVGLPLGRVIGLYVGWRTTFFFIAAVAAAVWLFLAAIFPRVPSRDTISLRKVPSLLGNPALVGVYVLTVLMVTGHYTGYSYIEPFLAQVAGLDNDWITWVLTAFGLVGIVGSLWFSRDYEKRPYAFMRFAVVGIAFFLLLLRLSAFGHFPVVALCICWGLAITIFNLVFQSEIIRLAPEATAIAMSVYSGIYNVGIGAGALVGGFVCTHASIARIGYAGGAIALLAALFCLVRLVPLLKRSRG</sequence>
<comment type="subcellular location">
    <subcellularLocation>
        <location evidence="1">Cell membrane</location>
        <topology evidence="1">Multi-pass membrane protein</topology>
    </subcellularLocation>
</comment>
<feature type="transmembrane region" description="Helical" evidence="6">
    <location>
        <begin position="306"/>
        <end position="324"/>
    </location>
</feature>
<keyword evidence="8" id="KW-0813">Transport</keyword>
<name>A0A1Q6F5N6_9BACT</name>
<reference evidence="8 9" key="1">
    <citation type="journal article" date="2016" name="Nat. Biotechnol.">
        <title>Measurement of bacterial replication rates in microbial communities.</title>
        <authorList>
            <person name="Brown C.T."/>
            <person name="Olm M.R."/>
            <person name="Thomas B.C."/>
            <person name="Banfield J.F."/>
        </authorList>
    </citation>
    <scope>NUCLEOTIDE SEQUENCE [LARGE SCALE GENOMIC DNA]</scope>
    <source>
        <strain evidence="8">CAG:67_53_122</strain>
    </source>
</reference>
<dbReference type="AlphaFoldDB" id="A0A1Q6F5N6"/>
<dbReference type="InterPro" id="IPR011701">
    <property type="entry name" value="MFS"/>
</dbReference>
<feature type="transmembrane region" description="Helical" evidence="6">
    <location>
        <begin position="12"/>
        <end position="33"/>
    </location>
</feature>
<dbReference type="STRING" id="28117.BHV66_06985"/>
<dbReference type="CDD" id="cd17324">
    <property type="entry name" value="MFS_NepI_like"/>
    <property type="match status" value="1"/>
</dbReference>
<organism evidence="8 9">
    <name type="scientific">Alistipes putredinis</name>
    <dbReference type="NCBI Taxonomy" id="28117"/>
    <lineage>
        <taxon>Bacteria</taxon>
        <taxon>Pseudomonadati</taxon>
        <taxon>Bacteroidota</taxon>
        <taxon>Bacteroidia</taxon>
        <taxon>Bacteroidales</taxon>
        <taxon>Rikenellaceae</taxon>
        <taxon>Alistipes</taxon>
    </lineage>
</organism>
<evidence type="ECO:0000256" key="6">
    <source>
        <dbReference type="SAM" id="Phobius"/>
    </source>
</evidence>
<feature type="transmembrane region" description="Helical" evidence="6">
    <location>
        <begin position="85"/>
        <end position="108"/>
    </location>
</feature>
<feature type="transmembrane region" description="Helical" evidence="6">
    <location>
        <begin position="53"/>
        <end position="78"/>
    </location>
</feature>